<keyword evidence="2" id="KW-0472">Membrane</keyword>
<dbReference type="AlphaFoldDB" id="A0A7X6B1D2"/>
<accession>A0A7X6B1D2</accession>
<reference evidence="3 4" key="1">
    <citation type="submission" date="2020-02" db="EMBL/GenBank/DDBJ databases">
        <title>Streptomyces malaysiensis DSM14702 (JHCC583434, PFL_A843) Genome sequencing and assembly.</title>
        <authorList>
            <person name="Samborskyy M."/>
        </authorList>
    </citation>
    <scope>NUCLEOTIDE SEQUENCE [LARGE SCALE GENOMIC DNA]</scope>
    <source>
        <strain evidence="3 4">DSM 14702</strain>
    </source>
</reference>
<gene>
    <name evidence="3" type="ORF">SMALB_7894</name>
</gene>
<sequence>MTEPSPNDPAAVALELERIRRTIEVGFTRTDGALALLVQRHDQSDETQKEHARRLDAHDARLDTLERGETERQKRSDGRLDALERARWPLPSVAALVALCGLLLSLWQLTSR</sequence>
<evidence type="ECO:0000256" key="1">
    <source>
        <dbReference type="SAM" id="MobiDB-lite"/>
    </source>
</evidence>
<dbReference type="EMBL" id="JAALLH010000002">
    <property type="protein sequence ID" value="NIY69770.1"/>
    <property type="molecule type" value="Genomic_DNA"/>
</dbReference>
<organism evidence="3 4">
    <name type="scientific">Streptomyces malaysiensis</name>
    <dbReference type="NCBI Taxonomy" id="92644"/>
    <lineage>
        <taxon>Bacteria</taxon>
        <taxon>Bacillati</taxon>
        <taxon>Actinomycetota</taxon>
        <taxon>Actinomycetes</taxon>
        <taxon>Kitasatosporales</taxon>
        <taxon>Streptomycetaceae</taxon>
        <taxon>Streptomyces</taxon>
        <taxon>Streptomyces violaceusniger group</taxon>
    </lineage>
</organism>
<feature type="transmembrane region" description="Helical" evidence="2">
    <location>
        <begin position="88"/>
        <end position="107"/>
    </location>
</feature>
<protein>
    <submittedName>
        <fullName evidence="3">Uncharacterized protein</fullName>
    </submittedName>
</protein>
<dbReference type="Proteomes" id="UP000536624">
    <property type="component" value="Unassembled WGS sequence"/>
</dbReference>
<keyword evidence="2" id="KW-0812">Transmembrane</keyword>
<evidence type="ECO:0000313" key="4">
    <source>
        <dbReference type="Proteomes" id="UP000536624"/>
    </source>
</evidence>
<evidence type="ECO:0000256" key="2">
    <source>
        <dbReference type="SAM" id="Phobius"/>
    </source>
</evidence>
<keyword evidence="2" id="KW-1133">Transmembrane helix</keyword>
<evidence type="ECO:0000313" key="3">
    <source>
        <dbReference type="EMBL" id="NIY69770.1"/>
    </source>
</evidence>
<dbReference type="RefSeq" id="WP_167504878.1">
    <property type="nucleotide sequence ID" value="NZ_JAALLH010000002.1"/>
</dbReference>
<name>A0A7X6B1D2_STRMQ</name>
<feature type="region of interest" description="Disordered" evidence="1">
    <location>
        <begin position="39"/>
        <end position="79"/>
    </location>
</feature>
<proteinExistence type="predicted"/>
<comment type="caution">
    <text evidence="3">The sequence shown here is derived from an EMBL/GenBank/DDBJ whole genome shotgun (WGS) entry which is preliminary data.</text>
</comment>